<sequence length="574" mass="64791">MTYHSEIITYLVLVPIICIFGIVGNIFTLIVLVRGNFIGAAYVYLKGLAVFDMLGLVFILPISLILCPVCEFESKYALNFYRAYIYICVGDIFLKASVLTTLLLTVERCLVIVFQRRLNLSNQKSNFPVFALIGIFFFAMVENLPTVWAFTINPATGRVRFSSFGKSVAYEVYSWADAVLYQFLPFVVLFTFNVILAVFLIKHRRLRKRLNGSMPSSTLDLRFMSERRTLLMLVGIIAMFLLTMMPCSVMQLIGIGLEYGSDLYRHFQMSVTVLVSVNFSCNFLLYCTLNKRFWFVSKSLLRQCCSCFYSNKILPLNQAPSSVPWHTNNRQTDTKREPHTNFLQRSSENAKSPRCVEADTPSSSQTSMGGDDSEFYQTIYVGPAKRERASSSSQHQQRNSRLQLQTSVGVDATEMHQTVYVGVAETERFPSSSQHQQRSSRLQLETSMGADAREMHQTVHIGSAETEISPPKSPRQHTKKKLGHEYRQGETTNNGFHGLNQSHGSGFRQDNHPQTSCVQNGFLSGSSETVRSSADGSNSRRPGRLSPIVEAKTSTAVSSRESVVVDHRYEEDWC</sequence>
<dbReference type="PRINTS" id="PR00237">
    <property type="entry name" value="GPCRRHODOPSN"/>
</dbReference>
<dbReference type="PANTHER" id="PTHR47760">
    <property type="entry name" value="G-PROTEIN COUPLED RECEPTOR B0563.6-LIKE PROTEIN-RELATED"/>
    <property type="match status" value="1"/>
</dbReference>
<feature type="transmembrane region" description="Helical" evidence="6">
    <location>
        <begin position="44"/>
        <end position="64"/>
    </location>
</feature>
<feature type="compositionally biased region" description="Polar residues" evidence="5">
    <location>
        <begin position="489"/>
        <end position="504"/>
    </location>
</feature>
<feature type="region of interest" description="Disordered" evidence="5">
    <location>
        <begin position="324"/>
        <end position="408"/>
    </location>
</feature>
<feature type="compositionally biased region" description="Polar residues" evidence="5">
    <location>
        <begin position="512"/>
        <end position="540"/>
    </location>
</feature>
<feature type="transmembrane region" description="Helical" evidence="6">
    <location>
        <begin position="12"/>
        <end position="32"/>
    </location>
</feature>
<evidence type="ECO:0000256" key="4">
    <source>
        <dbReference type="ARBA" id="ARBA00023136"/>
    </source>
</evidence>
<feature type="transmembrane region" description="Helical" evidence="6">
    <location>
        <begin position="127"/>
        <end position="150"/>
    </location>
</feature>
<feature type="compositionally biased region" description="Polar residues" evidence="5">
    <location>
        <begin position="552"/>
        <end position="561"/>
    </location>
</feature>
<protein>
    <recommendedName>
        <fullName evidence="7">G-protein coupled receptors family 1 profile domain-containing protein</fullName>
    </recommendedName>
</protein>
<feature type="transmembrane region" description="Helical" evidence="6">
    <location>
        <begin position="267"/>
        <end position="289"/>
    </location>
</feature>
<dbReference type="EMBL" id="JACVVK020000288">
    <property type="protein sequence ID" value="KAK7480111.1"/>
    <property type="molecule type" value="Genomic_DNA"/>
</dbReference>
<evidence type="ECO:0000313" key="8">
    <source>
        <dbReference type="EMBL" id="KAK7480111.1"/>
    </source>
</evidence>
<dbReference type="PANTHER" id="PTHR47760:SF1">
    <property type="entry name" value="G-PROTEIN COUPLED RECEPTORS FAMILY 1 PROFILE DOMAIN-CONTAINING PROTEIN"/>
    <property type="match status" value="1"/>
</dbReference>
<dbReference type="AlphaFoldDB" id="A0ABD0JYK1"/>
<evidence type="ECO:0000256" key="3">
    <source>
        <dbReference type="ARBA" id="ARBA00022989"/>
    </source>
</evidence>
<feature type="domain" description="G-protein coupled receptors family 1 profile" evidence="7">
    <location>
        <begin position="24"/>
        <end position="286"/>
    </location>
</feature>
<feature type="transmembrane region" description="Helical" evidence="6">
    <location>
        <begin position="230"/>
        <end position="255"/>
    </location>
</feature>
<dbReference type="Gene3D" id="1.20.1070.10">
    <property type="entry name" value="Rhodopsin 7-helix transmembrane proteins"/>
    <property type="match status" value="1"/>
</dbReference>
<evidence type="ECO:0000313" key="9">
    <source>
        <dbReference type="Proteomes" id="UP001519460"/>
    </source>
</evidence>
<dbReference type="SUPFAM" id="SSF81321">
    <property type="entry name" value="Family A G protein-coupled receptor-like"/>
    <property type="match status" value="1"/>
</dbReference>
<dbReference type="Proteomes" id="UP001519460">
    <property type="component" value="Unassembled WGS sequence"/>
</dbReference>
<keyword evidence="4 6" id="KW-0472">Membrane</keyword>
<dbReference type="InterPro" id="IPR053093">
    <property type="entry name" value="GPCR-like"/>
</dbReference>
<reference evidence="8 9" key="1">
    <citation type="journal article" date="2023" name="Sci. Data">
        <title>Genome assembly of the Korean intertidal mud-creeper Batillaria attramentaria.</title>
        <authorList>
            <person name="Patra A.K."/>
            <person name="Ho P.T."/>
            <person name="Jun S."/>
            <person name="Lee S.J."/>
            <person name="Kim Y."/>
            <person name="Won Y.J."/>
        </authorList>
    </citation>
    <scope>NUCLEOTIDE SEQUENCE [LARGE SCALE GENOMIC DNA]</scope>
    <source>
        <strain evidence="8">Wonlab-2016</strain>
    </source>
</reference>
<keyword evidence="9" id="KW-1185">Reference proteome</keyword>
<keyword evidence="3 6" id="KW-1133">Transmembrane helix</keyword>
<evidence type="ECO:0000259" key="7">
    <source>
        <dbReference type="PROSITE" id="PS50262"/>
    </source>
</evidence>
<dbReference type="CDD" id="cd14978">
    <property type="entry name" value="7tmA_FMRFamide_R-like"/>
    <property type="match status" value="1"/>
</dbReference>
<dbReference type="InterPro" id="IPR017452">
    <property type="entry name" value="GPCR_Rhodpsn_7TM"/>
</dbReference>
<feature type="transmembrane region" description="Helical" evidence="6">
    <location>
        <begin position="179"/>
        <end position="201"/>
    </location>
</feature>
<evidence type="ECO:0000256" key="6">
    <source>
        <dbReference type="SAM" id="Phobius"/>
    </source>
</evidence>
<dbReference type="PROSITE" id="PS50262">
    <property type="entry name" value="G_PROTEIN_RECEP_F1_2"/>
    <property type="match status" value="1"/>
</dbReference>
<keyword evidence="2 6" id="KW-0812">Transmembrane</keyword>
<feature type="region of interest" description="Disordered" evidence="5">
    <location>
        <begin position="462"/>
        <end position="562"/>
    </location>
</feature>
<feature type="transmembrane region" description="Helical" evidence="6">
    <location>
        <begin position="84"/>
        <end position="106"/>
    </location>
</feature>
<organism evidence="8 9">
    <name type="scientific">Batillaria attramentaria</name>
    <dbReference type="NCBI Taxonomy" id="370345"/>
    <lineage>
        <taxon>Eukaryota</taxon>
        <taxon>Metazoa</taxon>
        <taxon>Spiralia</taxon>
        <taxon>Lophotrochozoa</taxon>
        <taxon>Mollusca</taxon>
        <taxon>Gastropoda</taxon>
        <taxon>Caenogastropoda</taxon>
        <taxon>Sorbeoconcha</taxon>
        <taxon>Cerithioidea</taxon>
        <taxon>Batillariidae</taxon>
        <taxon>Batillaria</taxon>
    </lineage>
</organism>
<evidence type="ECO:0000256" key="5">
    <source>
        <dbReference type="SAM" id="MobiDB-lite"/>
    </source>
</evidence>
<proteinExistence type="predicted"/>
<feature type="compositionally biased region" description="Low complexity" evidence="5">
    <location>
        <begin position="390"/>
        <end position="405"/>
    </location>
</feature>
<comment type="subcellular location">
    <subcellularLocation>
        <location evidence="1">Membrane</location>
    </subcellularLocation>
</comment>
<feature type="compositionally biased region" description="Polar residues" evidence="5">
    <location>
        <begin position="341"/>
        <end position="350"/>
    </location>
</feature>
<dbReference type="InterPro" id="IPR000276">
    <property type="entry name" value="GPCR_Rhodpsn"/>
</dbReference>
<evidence type="ECO:0000256" key="2">
    <source>
        <dbReference type="ARBA" id="ARBA00022692"/>
    </source>
</evidence>
<name>A0ABD0JYK1_9CAEN</name>
<dbReference type="GO" id="GO:0016020">
    <property type="term" value="C:membrane"/>
    <property type="evidence" value="ECO:0007669"/>
    <property type="project" value="UniProtKB-SubCell"/>
</dbReference>
<accession>A0ABD0JYK1</accession>
<evidence type="ECO:0000256" key="1">
    <source>
        <dbReference type="ARBA" id="ARBA00004370"/>
    </source>
</evidence>
<comment type="caution">
    <text evidence="8">The sequence shown here is derived from an EMBL/GenBank/DDBJ whole genome shotgun (WGS) entry which is preliminary data.</text>
</comment>
<gene>
    <name evidence="8" type="ORF">BaRGS_00028671</name>
</gene>